<feature type="transmembrane region" description="Helical" evidence="7">
    <location>
        <begin position="82"/>
        <end position="105"/>
    </location>
</feature>
<evidence type="ECO:0000313" key="9">
    <source>
        <dbReference type="EMBL" id="WEK40029.1"/>
    </source>
</evidence>
<dbReference type="GO" id="GO:0016020">
    <property type="term" value="C:membrane"/>
    <property type="evidence" value="ECO:0007669"/>
    <property type="project" value="UniProtKB-SubCell"/>
</dbReference>
<comment type="similarity">
    <text evidence="2">Belongs to the peptidase S54 family.</text>
</comment>
<protein>
    <submittedName>
        <fullName evidence="9">Rhomboid family intramembrane serine protease</fullName>
    </submittedName>
</protein>
<evidence type="ECO:0000256" key="1">
    <source>
        <dbReference type="ARBA" id="ARBA00004141"/>
    </source>
</evidence>
<evidence type="ECO:0000256" key="3">
    <source>
        <dbReference type="ARBA" id="ARBA00022692"/>
    </source>
</evidence>
<dbReference type="InterPro" id="IPR035952">
    <property type="entry name" value="Rhomboid-like_sf"/>
</dbReference>
<dbReference type="AlphaFoldDB" id="A0AAJ5WZ34"/>
<evidence type="ECO:0000256" key="2">
    <source>
        <dbReference type="ARBA" id="ARBA00009045"/>
    </source>
</evidence>
<evidence type="ECO:0000313" key="10">
    <source>
        <dbReference type="Proteomes" id="UP001213664"/>
    </source>
</evidence>
<sequence>MFNVPLVALLIAASIPVLYVFQRDLPDMGMSMAFAPADLERGRWSGLLTAMLLHGGWAHAWMNAIGALAFGAPVARLLGNRAGPMVFLLFYVSCGALATLGYGLIHWGSDAPMVGASGAVFGLIGAATRLMGVPRGGGVLALTDRRVVTASLAWMGVNALTGLIGFAPGADGAGIAWEAHAVGFVVGILAIGPLARAFGRRVERAPEKN</sequence>
<dbReference type="EMBL" id="CP119326">
    <property type="protein sequence ID" value="WEK40029.1"/>
    <property type="molecule type" value="Genomic_DNA"/>
</dbReference>
<dbReference type="Proteomes" id="UP001213664">
    <property type="component" value="Chromosome"/>
</dbReference>
<keyword evidence="6 7" id="KW-0472">Membrane</keyword>
<proteinExistence type="inferred from homology"/>
<evidence type="ECO:0000256" key="4">
    <source>
        <dbReference type="ARBA" id="ARBA00022801"/>
    </source>
</evidence>
<organism evidence="9 10">
    <name type="scientific">Candidatus Brevundimonas colombiensis</name>
    <dbReference type="NCBI Taxonomy" id="3121376"/>
    <lineage>
        <taxon>Bacteria</taxon>
        <taxon>Pseudomonadati</taxon>
        <taxon>Pseudomonadota</taxon>
        <taxon>Alphaproteobacteria</taxon>
        <taxon>Caulobacterales</taxon>
        <taxon>Caulobacteraceae</taxon>
        <taxon>Brevundimonas</taxon>
    </lineage>
</organism>
<dbReference type="InterPro" id="IPR022764">
    <property type="entry name" value="Peptidase_S54_rhomboid_dom"/>
</dbReference>
<feature type="transmembrane region" description="Helical" evidence="7">
    <location>
        <begin position="179"/>
        <end position="199"/>
    </location>
</feature>
<feature type="transmembrane region" description="Helical" evidence="7">
    <location>
        <begin position="147"/>
        <end position="167"/>
    </location>
</feature>
<evidence type="ECO:0000256" key="5">
    <source>
        <dbReference type="ARBA" id="ARBA00022989"/>
    </source>
</evidence>
<feature type="domain" description="Peptidase S54 rhomboid" evidence="8">
    <location>
        <begin position="42"/>
        <end position="191"/>
    </location>
</feature>
<accession>A0AAJ5WZ34</accession>
<name>A0AAJ5WZ34_9CAUL</name>
<gene>
    <name evidence="9" type="ORF">P0Y50_00045</name>
</gene>
<keyword evidence="5 7" id="KW-1133">Transmembrane helix</keyword>
<evidence type="ECO:0000256" key="6">
    <source>
        <dbReference type="ARBA" id="ARBA00023136"/>
    </source>
</evidence>
<reference evidence="9" key="1">
    <citation type="submission" date="2023-03" db="EMBL/GenBank/DDBJ databases">
        <title>Andean soil-derived lignocellulolytic bacterial consortium as a source of novel taxa and putative plastic-active enzymes.</title>
        <authorList>
            <person name="Diaz-Garcia L."/>
            <person name="Chuvochina M."/>
            <person name="Feuerriegel G."/>
            <person name="Bunk B."/>
            <person name="Sproer C."/>
            <person name="Streit W.R."/>
            <person name="Rodriguez L.M."/>
            <person name="Overmann J."/>
            <person name="Jimenez D.J."/>
        </authorList>
    </citation>
    <scope>NUCLEOTIDE SEQUENCE</scope>
    <source>
        <strain evidence="9">MAG 833</strain>
    </source>
</reference>
<feature type="transmembrane region" description="Helical" evidence="7">
    <location>
        <begin position="46"/>
        <end position="70"/>
    </location>
</feature>
<dbReference type="Gene3D" id="1.20.1540.10">
    <property type="entry name" value="Rhomboid-like"/>
    <property type="match status" value="1"/>
</dbReference>
<dbReference type="PANTHER" id="PTHR43731:SF14">
    <property type="entry name" value="PRESENILIN-ASSOCIATED RHOMBOID-LIKE PROTEIN, MITOCHONDRIAL"/>
    <property type="match status" value="1"/>
</dbReference>
<keyword evidence="9" id="KW-0645">Protease</keyword>
<dbReference type="InterPro" id="IPR050925">
    <property type="entry name" value="Rhomboid_protease_S54"/>
</dbReference>
<dbReference type="PANTHER" id="PTHR43731">
    <property type="entry name" value="RHOMBOID PROTEASE"/>
    <property type="match status" value="1"/>
</dbReference>
<keyword evidence="3 7" id="KW-0812">Transmembrane</keyword>
<evidence type="ECO:0000259" key="8">
    <source>
        <dbReference type="Pfam" id="PF01694"/>
    </source>
</evidence>
<dbReference type="Pfam" id="PF01694">
    <property type="entry name" value="Rhomboid"/>
    <property type="match status" value="1"/>
</dbReference>
<dbReference type="SUPFAM" id="SSF144091">
    <property type="entry name" value="Rhomboid-like"/>
    <property type="match status" value="1"/>
</dbReference>
<dbReference type="GO" id="GO:0004252">
    <property type="term" value="F:serine-type endopeptidase activity"/>
    <property type="evidence" value="ECO:0007669"/>
    <property type="project" value="InterPro"/>
</dbReference>
<comment type="subcellular location">
    <subcellularLocation>
        <location evidence="1">Membrane</location>
        <topology evidence="1">Multi-pass membrane protein</topology>
    </subcellularLocation>
</comment>
<keyword evidence="4" id="KW-0378">Hydrolase</keyword>
<dbReference type="GO" id="GO:0006508">
    <property type="term" value="P:proteolysis"/>
    <property type="evidence" value="ECO:0007669"/>
    <property type="project" value="UniProtKB-KW"/>
</dbReference>
<evidence type="ECO:0000256" key="7">
    <source>
        <dbReference type="SAM" id="Phobius"/>
    </source>
</evidence>